<evidence type="ECO:0000313" key="3">
    <source>
        <dbReference type="Proteomes" id="UP001143328"/>
    </source>
</evidence>
<accession>A0A9W6NEB2</accession>
<reference evidence="2" key="2">
    <citation type="submission" date="2023-01" db="EMBL/GenBank/DDBJ databases">
        <authorList>
            <person name="Sun Q."/>
            <person name="Evtushenko L."/>
        </authorList>
    </citation>
    <scope>NUCLEOTIDE SEQUENCE</scope>
    <source>
        <strain evidence="2">VKM B-2935</strain>
    </source>
</reference>
<evidence type="ECO:0000256" key="1">
    <source>
        <dbReference type="SAM" id="SignalP"/>
    </source>
</evidence>
<keyword evidence="3" id="KW-1185">Reference proteome</keyword>
<name>A0A9W6NEB2_9PSED</name>
<dbReference type="Proteomes" id="UP001143328">
    <property type="component" value="Unassembled WGS sequence"/>
</dbReference>
<protein>
    <submittedName>
        <fullName evidence="2">Uncharacterized protein</fullName>
    </submittedName>
</protein>
<sequence length="158" mass="17539">MVSRVCVLALLLLASPMALAALPHDQYLPPDEQNLRADAPEQQQVLQVTEYSVVVGSQRESNQQPIPITSPTWLLLKTKAVSKGAAATRVVVRFDSEGKSIKRPSFDEASKTLSLNYPLAQYRVLLDLLRNGTVYVQFLSYPNGHVWADLHTGVQRAR</sequence>
<feature type="chain" id="PRO_5040959370" evidence="1">
    <location>
        <begin position="21"/>
        <end position="158"/>
    </location>
</feature>
<keyword evidence="1" id="KW-0732">Signal</keyword>
<proteinExistence type="predicted"/>
<comment type="caution">
    <text evidence="2">The sequence shown here is derived from an EMBL/GenBank/DDBJ whole genome shotgun (WGS) entry which is preliminary data.</text>
</comment>
<organism evidence="2 3">
    <name type="scientific">Pseudomonas turukhanskensis</name>
    <dbReference type="NCBI Taxonomy" id="1806536"/>
    <lineage>
        <taxon>Bacteria</taxon>
        <taxon>Pseudomonadati</taxon>
        <taxon>Pseudomonadota</taxon>
        <taxon>Gammaproteobacteria</taxon>
        <taxon>Pseudomonadales</taxon>
        <taxon>Pseudomonadaceae</taxon>
        <taxon>Pseudomonas</taxon>
    </lineage>
</organism>
<feature type="signal peptide" evidence="1">
    <location>
        <begin position="1"/>
        <end position="20"/>
    </location>
</feature>
<reference evidence="2" key="1">
    <citation type="journal article" date="2014" name="Int. J. Syst. Evol. Microbiol.">
        <title>Complete genome sequence of Corynebacterium casei LMG S-19264T (=DSM 44701T), isolated from a smear-ripened cheese.</title>
        <authorList>
            <consortium name="US DOE Joint Genome Institute (JGI-PGF)"/>
            <person name="Walter F."/>
            <person name="Albersmeier A."/>
            <person name="Kalinowski J."/>
            <person name="Ruckert C."/>
        </authorList>
    </citation>
    <scope>NUCLEOTIDE SEQUENCE</scope>
    <source>
        <strain evidence="2">VKM B-2935</strain>
    </source>
</reference>
<dbReference type="EMBL" id="BSFN01000002">
    <property type="protein sequence ID" value="GLK87808.1"/>
    <property type="molecule type" value="Genomic_DNA"/>
</dbReference>
<gene>
    <name evidence="2" type="ORF">GCM10017655_08700</name>
</gene>
<dbReference type="AlphaFoldDB" id="A0A9W6NEB2"/>
<evidence type="ECO:0000313" key="2">
    <source>
        <dbReference type="EMBL" id="GLK87808.1"/>
    </source>
</evidence>
<dbReference type="RefSeq" id="WP_271194062.1">
    <property type="nucleotide sequence ID" value="NZ_BSFN01000002.1"/>
</dbReference>